<sequence length="285" mass="31650">MLMPLSAILTIHTILLCQLTLADIGNETRIINGFDCDIEEVPYQVSLRRLRQERYRRGSGHFCGGSILSRRVIVTAAHCLKGERPRGVVVVIGNRYLNERSSTMKELRVSKWRSHYNYRRVKNDIALILTAGEMHPVHGAVAYLPINRGWERPGTTCLVSGWGQTDKVTSRPSIKLRAAFVPIIRADTCYMLYNIPGTVCAGYTTTTGPSFGDSGGPLRCGNKLTGIVSVGRAAGGPSAYSSMRYHANWINKQSNSLYNGILSLRSFCIQREVILAFIIYVTSSY</sequence>
<dbReference type="CDD" id="cd00190">
    <property type="entry name" value="Tryp_SPc"/>
    <property type="match status" value="1"/>
</dbReference>
<protein>
    <recommendedName>
        <fullName evidence="10">trypsin</fullName>
        <ecNumber evidence="10">3.4.21.4</ecNumber>
    </recommendedName>
</protein>
<accession>A0A6J1LGI2</accession>
<dbReference type="FunFam" id="2.40.10.10:FF:000068">
    <property type="entry name" value="transmembrane protease serine 2"/>
    <property type="match status" value="1"/>
</dbReference>
<dbReference type="InterPro" id="IPR001254">
    <property type="entry name" value="Trypsin_dom"/>
</dbReference>
<feature type="chain" id="PRO_5044638891" description="trypsin" evidence="11">
    <location>
        <begin position="23"/>
        <end position="285"/>
    </location>
</feature>
<evidence type="ECO:0000313" key="15">
    <source>
        <dbReference type="RefSeq" id="XP_023165369.2"/>
    </source>
</evidence>
<dbReference type="SMART" id="SM00020">
    <property type="entry name" value="Tryp_SPc"/>
    <property type="match status" value="1"/>
</dbReference>
<evidence type="ECO:0000313" key="14">
    <source>
        <dbReference type="RefSeq" id="XP_023165367.2"/>
    </source>
</evidence>
<name>A0A6J1LGI2_DROHY</name>
<comment type="catalytic activity">
    <reaction evidence="9">
        <text>Preferential cleavage: Arg-|-Xaa, Lys-|-Xaa.</text>
        <dbReference type="EC" id="3.4.21.4"/>
    </reaction>
</comment>
<dbReference type="GO" id="GO:0006508">
    <property type="term" value="P:proteolysis"/>
    <property type="evidence" value="ECO:0007669"/>
    <property type="project" value="UniProtKB-KW"/>
</dbReference>
<feature type="domain" description="Peptidase S1" evidence="12">
    <location>
        <begin position="30"/>
        <end position="255"/>
    </location>
</feature>
<organism evidence="13 15">
    <name type="scientific">Drosophila hydei</name>
    <name type="common">Fruit fly</name>
    <dbReference type="NCBI Taxonomy" id="7224"/>
    <lineage>
        <taxon>Eukaryota</taxon>
        <taxon>Metazoa</taxon>
        <taxon>Ecdysozoa</taxon>
        <taxon>Arthropoda</taxon>
        <taxon>Hexapoda</taxon>
        <taxon>Insecta</taxon>
        <taxon>Pterygota</taxon>
        <taxon>Neoptera</taxon>
        <taxon>Endopterygota</taxon>
        <taxon>Diptera</taxon>
        <taxon>Brachycera</taxon>
        <taxon>Muscomorpha</taxon>
        <taxon>Ephydroidea</taxon>
        <taxon>Drosophilidae</taxon>
        <taxon>Drosophila</taxon>
    </lineage>
</organism>
<dbReference type="InterPro" id="IPR018114">
    <property type="entry name" value="TRYPSIN_HIS"/>
</dbReference>
<keyword evidence="7" id="KW-0865">Zymogen</keyword>
<evidence type="ECO:0000256" key="6">
    <source>
        <dbReference type="ARBA" id="ARBA00022825"/>
    </source>
</evidence>
<dbReference type="InterPro" id="IPR009003">
    <property type="entry name" value="Peptidase_S1_PA"/>
</dbReference>
<dbReference type="OrthoDB" id="10059102at2759"/>
<evidence type="ECO:0000256" key="4">
    <source>
        <dbReference type="ARBA" id="ARBA00022729"/>
    </source>
</evidence>
<evidence type="ECO:0000256" key="10">
    <source>
        <dbReference type="ARBA" id="ARBA00038868"/>
    </source>
</evidence>
<dbReference type="PANTHER" id="PTHR24276:SF91">
    <property type="entry name" value="AT26814P-RELATED"/>
    <property type="match status" value="1"/>
</dbReference>
<evidence type="ECO:0000256" key="8">
    <source>
        <dbReference type="ARBA" id="ARBA00023157"/>
    </source>
</evidence>
<dbReference type="PANTHER" id="PTHR24276">
    <property type="entry name" value="POLYSERASE-RELATED"/>
    <property type="match status" value="1"/>
</dbReference>
<dbReference type="PRINTS" id="PR00722">
    <property type="entry name" value="CHYMOTRYPSIN"/>
</dbReference>
<dbReference type="AlphaFoldDB" id="A0A6J1LGI2"/>
<keyword evidence="5" id="KW-0378">Hydrolase</keyword>
<dbReference type="InterPro" id="IPR043504">
    <property type="entry name" value="Peptidase_S1_PA_chymotrypsin"/>
</dbReference>
<evidence type="ECO:0000259" key="12">
    <source>
        <dbReference type="PROSITE" id="PS50240"/>
    </source>
</evidence>
<evidence type="ECO:0000313" key="16">
    <source>
        <dbReference type="RefSeq" id="XP_023165370.2"/>
    </source>
</evidence>
<evidence type="ECO:0000313" key="13">
    <source>
        <dbReference type="Proteomes" id="UP000504633"/>
    </source>
</evidence>
<proteinExistence type="inferred from homology"/>
<dbReference type="PROSITE" id="PS50240">
    <property type="entry name" value="TRYPSIN_DOM"/>
    <property type="match status" value="1"/>
</dbReference>
<reference evidence="14 15" key="1">
    <citation type="submission" date="2025-04" db="UniProtKB">
        <authorList>
            <consortium name="RefSeq"/>
        </authorList>
    </citation>
    <scope>IDENTIFICATION</scope>
    <source>
        <strain evidence="14 15">15085-1641.00</strain>
        <tissue evidence="14 15">Whole body</tissue>
    </source>
</reference>
<dbReference type="Proteomes" id="UP000504633">
    <property type="component" value="Unplaced"/>
</dbReference>
<keyword evidence="4 11" id="KW-0732">Signal</keyword>
<dbReference type="RefSeq" id="XP_023165369.2">
    <property type="nucleotide sequence ID" value="XM_023309601.2"/>
</dbReference>
<comment type="subcellular location">
    <subcellularLocation>
        <location evidence="1">Secreted</location>
        <location evidence="1">Extracellular space</location>
    </subcellularLocation>
</comment>
<keyword evidence="6" id="KW-0720">Serine protease</keyword>
<dbReference type="EC" id="3.4.21.4" evidence="10"/>
<gene>
    <name evidence="14 15 16" type="primary">LOC111595746</name>
</gene>
<evidence type="ECO:0000256" key="7">
    <source>
        <dbReference type="ARBA" id="ARBA00023145"/>
    </source>
</evidence>
<dbReference type="InterPro" id="IPR050430">
    <property type="entry name" value="Peptidase_S1"/>
</dbReference>
<feature type="signal peptide" evidence="11">
    <location>
        <begin position="1"/>
        <end position="22"/>
    </location>
</feature>
<evidence type="ECO:0000256" key="1">
    <source>
        <dbReference type="ARBA" id="ARBA00004239"/>
    </source>
</evidence>
<keyword evidence="3" id="KW-0645">Protease</keyword>
<keyword evidence="8" id="KW-1015">Disulfide bond</keyword>
<evidence type="ECO:0000256" key="9">
    <source>
        <dbReference type="ARBA" id="ARBA00036320"/>
    </source>
</evidence>
<evidence type="ECO:0000256" key="5">
    <source>
        <dbReference type="ARBA" id="ARBA00022801"/>
    </source>
</evidence>
<dbReference type="InterPro" id="IPR001314">
    <property type="entry name" value="Peptidase_S1A"/>
</dbReference>
<dbReference type="SUPFAM" id="SSF50494">
    <property type="entry name" value="Trypsin-like serine proteases"/>
    <property type="match status" value="1"/>
</dbReference>
<keyword evidence="13" id="KW-1185">Reference proteome</keyword>
<dbReference type="RefSeq" id="XP_023165370.2">
    <property type="nucleotide sequence ID" value="XM_023309602.2"/>
</dbReference>
<evidence type="ECO:0000256" key="3">
    <source>
        <dbReference type="ARBA" id="ARBA00022670"/>
    </source>
</evidence>
<evidence type="ECO:0000256" key="11">
    <source>
        <dbReference type="SAM" id="SignalP"/>
    </source>
</evidence>
<comment type="similarity">
    <text evidence="2">Belongs to the peptidase S1 family.</text>
</comment>
<dbReference type="GO" id="GO:0005576">
    <property type="term" value="C:extracellular region"/>
    <property type="evidence" value="ECO:0007669"/>
    <property type="project" value="UniProtKB-SubCell"/>
</dbReference>
<dbReference type="GeneID" id="111595746"/>
<dbReference type="Gene3D" id="2.40.10.10">
    <property type="entry name" value="Trypsin-like serine proteases"/>
    <property type="match status" value="1"/>
</dbReference>
<dbReference type="RefSeq" id="XP_023165367.2">
    <property type="nucleotide sequence ID" value="XM_023309599.2"/>
</dbReference>
<dbReference type="GO" id="GO:0004252">
    <property type="term" value="F:serine-type endopeptidase activity"/>
    <property type="evidence" value="ECO:0007669"/>
    <property type="project" value="UniProtKB-EC"/>
</dbReference>
<dbReference type="Pfam" id="PF00089">
    <property type="entry name" value="Trypsin"/>
    <property type="match status" value="1"/>
</dbReference>
<evidence type="ECO:0000256" key="2">
    <source>
        <dbReference type="ARBA" id="ARBA00007664"/>
    </source>
</evidence>
<dbReference type="OMA" id="HANWINK"/>
<dbReference type="PROSITE" id="PS00134">
    <property type="entry name" value="TRYPSIN_HIS"/>
    <property type="match status" value="1"/>
</dbReference>
<dbReference type="KEGG" id="dhe:111595746"/>